<organism evidence="8 9">
    <name type="scientific">Dokdonella immobilis</name>
    <dbReference type="NCBI Taxonomy" id="578942"/>
    <lineage>
        <taxon>Bacteria</taxon>
        <taxon>Pseudomonadati</taxon>
        <taxon>Pseudomonadota</taxon>
        <taxon>Gammaproteobacteria</taxon>
        <taxon>Lysobacterales</taxon>
        <taxon>Rhodanobacteraceae</taxon>
        <taxon>Dokdonella</taxon>
    </lineage>
</organism>
<gene>
    <name evidence="8" type="ORF">SAMN05216289_108132</name>
</gene>
<feature type="transmembrane region" description="Helical" evidence="7">
    <location>
        <begin position="167"/>
        <end position="185"/>
    </location>
</feature>
<dbReference type="OrthoDB" id="6088058at2"/>
<dbReference type="GO" id="GO:0016811">
    <property type="term" value="F:hydrolase activity, acting on carbon-nitrogen (but not peptide) bonds, in linear amides"/>
    <property type="evidence" value="ECO:0007669"/>
    <property type="project" value="InterPro"/>
</dbReference>
<dbReference type="Pfam" id="PF05875">
    <property type="entry name" value="Ceramidase"/>
    <property type="match status" value="1"/>
</dbReference>
<evidence type="ECO:0000256" key="7">
    <source>
        <dbReference type="SAM" id="Phobius"/>
    </source>
</evidence>
<feature type="transmembrane region" description="Helical" evidence="7">
    <location>
        <begin position="49"/>
        <end position="69"/>
    </location>
</feature>
<dbReference type="GO" id="GO:0006672">
    <property type="term" value="P:ceramide metabolic process"/>
    <property type="evidence" value="ECO:0007669"/>
    <property type="project" value="InterPro"/>
</dbReference>
<name>A0A1I4X9E4_9GAMM</name>
<evidence type="ECO:0000256" key="3">
    <source>
        <dbReference type="ARBA" id="ARBA00022801"/>
    </source>
</evidence>
<dbReference type="InterPro" id="IPR008901">
    <property type="entry name" value="ACER"/>
</dbReference>
<dbReference type="PANTHER" id="PTHR34368:SF1">
    <property type="entry name" value="OS01G0962200 PROTEIN"/>
    <property type="match status" value="1"/>
</dbReference>
<dbReference type="EMBL" id="FOVF01000008">
    <property type="protein sequence ID" value="SFN22588.1"/>
    <property type="molecule type" value="Genomic_DNA"/>
</dbReference>
<evidence type="ECO:0000313" key="8">
    <source>
        <dbReference type="EMBL" id="SFN22588.1"/>
    </source>
</evidence>
<proteinExistence type="predicted"/>
<dbReference type="GO" id="GO:0016020">
    <property type="term" value="C:membrane"/>
    <property type="evidence" value="ECO:0007669"/>
    <property type="project" value="UniProtKB-SubCell"/>
</dbReference>
<accession>A0A1I4X9E4</accession>
<feature type="binding site" evidence="6">
    <location>
        <position position="99"/>
    </location>
    <ligand>
        <name>Zn(2+)</name>
        <dbReference type="ChEBI" id="CHEBI:29105"/>
        <note>catalytic</note>
    </ligand>
</feature>
<dbReference type="STRING" id="578942.SAMN05216289_108132"/>
<evidence type="ECO:0000256" key="2">
    <source>
        <dbReference type="ARBA" id="ARBA00022692"/>
    </source>
</evidence>
<evidence type="ECO:0000256" key="6">
    <source>
        <dbReference type="PIRSR" id="PIRSR608901-2"/>
    </source>
</evidence>
<keyword evidence="9" id="KW-1185">Reference proteome</keyword>
<keyword evidence="2 7" id="KW-0812">Transmembrane</keyword>
<keyword evidence="6" id="KW-0479">Metal-binding</keyword>
<reference evidence="8 9" key="1">
    <citation type="submission" date="2016-10" db="EMBL/GenBank/DDBJ databases">
        <authorList>
            <person name="de Groot N.N."/>
        </authorList>
    </citation>
    <scope>NUCLEOTIDE SEQUENCE [LARGE SCALE GENOMIC DNA]</scope>
    <source>
        <strain evidence="8 9">CGMCC 1.7659</strain>
    </source>
</reference>
<protein>
    <submittedName>
        <fullName evidence="8">Ceramidase</fullName>
    </submittedName>
</protein>
<sequence>MRVENWRQGVLVAISLIAVLALSVAGRVAQDPGYHRFADSTTLFGLANFFNVVSNLPFIGVGAFGLWRAPRLAHAPARDAYRVLCMAVILVGFGSAYYHHVPGNATLLWDRLPMTVAFMALLTLLLEERVLERRKPGLLWLLVAVGASSAVYWALTESLGQGDLRPYILVQFLPVVLIPLIIALFPTGPSSNRLLLAALGLYGLAKLLETFDSRTLELTAVVSGHSLKHVAAAAAVLCIVRAIPTRA</sequence>
<feature type="transmembrane region" description="Helical" evidence="7">
    <location>
        <begin position="138"/>
        <end position="155"/>
    </location>
</feature>
<dbReference type="PANTHER" id="PTHR34368">
    <property type="entry name" value="OS01G0962200 PROTEIN"/>
    <property type="match status" value="1"/>
</dbReference>
<dbReference type="RefSeq" id="WP_092406878.1">
    <property type="nucleotide sequence ID" value="NZ_FOVF01000008.1"/>
</dbReference>
<evidence type="ECO:0000313" key="9">
    <source>
        <dbReference type="Proteomes" id="UP000198575"/>
    </source>
</evidence>
<comment type="subcellular location">
    <subcellularLocation>
        <location evidence="1">Membrane</location>
        <topology evidence="1">Multi-pass membrane protein</topology>
    </subcellularLocation>
</comment>
<dbReference type="AlphaFoldDB" id="A0A1I4X9E4"/>
<comment type="cofactor">
    <cofactor evidence="6">
        <name>Zn(2+)</name>
        <dbReference type="ChEBI" id="CHEBI:29105"/>
    </cofactor>
</comment>
<dbReference type="GO" id="GO:0046872">
    <property type="term" value="F:metal ion binding"/>
    <property type="evidence" value="ECO:0007669"/>
    <property type="project" value="UniProtKB-KW"/>
</dbReference>
<feature type="transmembrane region" description="Helical" evidence="7">
    <location>
        <begin position="81"/>
        <end position="100"/>
    </location>
</feature>
<evidence type="ECO:0000256" key="5">
    <source>
        <dbReference type="ARBA" id="ARBA00023136"/>
    </source>
</evidence>
<keyword evidence="3" id="KW-0378">Hydrolase</keyword>
<dbReference type="Proteomes" id="UP000198575">
    <property type="component" value="Unassembled WGS sequence"/>
</dbReference>
<feature type="transmembrane region" description="Helical" evidence="7">
    <location>
        <begin position="106"/>
        <end position="126"/>
    </location>
</feature>
<keyword evidence="5 7" id="KW-0472">Membrane</keyword>
<keyword evidence="4 7" id="KW-1133">Transmembrane helix</keyword>
<evidence type="ECO:0000256" key="4">
    <source>
        <dbReference type="ARBA" id="ARBA00022989"/>
    </source>
</evidence>
<keyword evidence="6" id="KW-0862">Zinc</keyword>
<evidence type="ECO:0000256" key="1">
    <source>
        <dbReference type="ARBA" id="ARBA00004141"/>
    </source>
</evidence>